<gene>
    <name evidence="3" type="ORF">CEUTPL_LOCUS10419</name>
</gene>
<evidence type="ECO:0000256" key="2">
    <source>
        <dbReference type="SAM" id="Phobius"/>
    </source>
</evidence>
<feature type="region of interest" description="Disordered" evidence="1">
    <location>
        <begin position="196"/>
        <end position="229"/>
    </location>
</feature>
<name>A0A9N9QGX4_9CUCU</name>
<dbReference type="AlphaFoldDB" id="A0A9N9QGX4"/>
<reference evidence="3" key="1">
    <citation type="submission" date="2022-01" db="EMBL/GenBank/DDBJ databases">
        <authorList>
            <person name="King R."/>
        </authorList>
    </citation>
    <scope>NUCLEOTIDE SEQUENCE</scope>
</reference>
<protein>
    <submittedName>
        <fullName evidence="3">Uncharacterized protein</fullName>
    </submittedName>
</protein>
<organism evidence="3 4">
    <name type="scientific">Ceutorhynchus assimilis</name>
    <name type="common">cabbage seed weevil</name>
    <dbReference type="NCBI Taxonomy" id="467358"/>
    <lineage>
        <taxon>Eukaryota</taxon>
        <taxon>Metazoa</taxon>
        <taxon>Ecdysozoa</taxon>
        <taxon>Arthropoda</taxon>
        <taxon>Hexapoda</taxon>
        <taxon>Insecta</taxon>
        <taxon>Pterygota</taxon>
        <taxon>Neoptera</taxon>
        <taxon>Endopterygota</taxon>
        <taxon>Coleoptera</taxon>
        <taxon>Polyphaga</taxon>
        <taxon>Cucujiformia</taxon>
        <taxon>Curculionidae</taxon>
        <taxon>Ceutorhynchinae</taxon>
        <taxon>Ceutorhynchus</taxon>
    </lineage>
</organism>
<keyword evidence="2" id="KW-0472">Membrane</keyword>
<evidence type="ECO:0000313" key="3">
    <source>
        <dbReference type="EMBL" id="CAG9769946.1"/>
    </source>
</evidence>
<dbReference type="Proteomes" id="UP001152799">
    <property type="component" value="Chromosome 6"/>
</dbReference>
<accession>A0A9N9QGX4</accession>
<proteinExistence type="predicted"/>
<evidence type="ECO:0000256" key="1">
    <source>
        <dbReference type="SAM" id="MobiDB-lite"/>
    </source>
</evidence>
<feature type="compositionally biased region" description="Acidic residues" evidence="1">
    <location>
        <begin position="1"/>
        <end position="14"/>
    </location>
</feature>
<keyword evidence="2" id="KW-0812">Transmembrane</keyword>
<evidence type="ECO:0000313" key="4">
    <source>
        <dbReference type="Proteomes" id="UP001152799"/>
    </source>
</evidence>
<feature type="compositionally biased region" description="Low complexity" evidence="1">
    <location>
        <begin position="199"/>
        <end position="209"/>
    </location>
</feature>
<feature type="transmembrane region" description="Helical" evidence="2">
    <location>
        <begin position="60"/>
        <end position="79"/>
    </location>
</feature>
<sequence>MPFFDDDIESDSIDSDGSGTSSSKCSCNACLECNYDYESMYQPGWFLPHCNICPQACLKILVVLTLLGGAILGLTINVWKKDEDPYMKKVKTTTEIIRIKQVTTDKKKYTRRTTKESLLTITRRSQKKTTDELAQKMLVVPDTIKEEEPATTEMSHPTLHTHLMPPMIDHRWIEEKTATTKRTQEMHAVDNDTKVAEFNNNSNDTENSNKLMMQQNEENSTTMQEITEP</sequence>
<feature type="compositionally biased region" description="Polar residues" evidence="1">
    <location>
        <begin position="210"/>
        <end position="229"/>
    </location>
</feature>
<feature type="region of interest" description="Disordered" evidence="1">
    <location>
        <begin position="1"/>
        <end position="24"/>
    </location>
</feature>
<dbReference type="EMBL" id="OU892282">
    <property type="protein sequence ID" value="CAG9769946.1"/>
    <property type="molecule type" value="Genomic_DNA"/>
</dbReference>
<keyword evidence="2" id="KW-1133">Transmembrane helix</keyword>
<keyword evidence="4" id="KW-1185">Reference proteome</keyword>